<dbReference type="GO" id="GO:0016020">
    <property type="term" value="C:membrane"/>
    <property type="evidence" value="ECO:0007669"/>
    <property type="project" value="TreeGrafter"/>
</dbReference>
<dbReference type="Gene3D" id="3.40.50.1000">
    <property type="entry name" value="HAD superfamily/HAD-like"/>
    <property type="match status" value="1"/>
</dbReference>
<comment type="similarity">
    <text evidence="1">Belongs to the cation transport ATPase (P-type) (TC 3.A.3) family. Type IB subfamily.</text>
</comment>
<reference evidence="3" key="1">
    <citation type="submission" date="2021-01" db="EMBL/GenBank/DDBJ databases">
        <authorList>
            <person name="Corre E."/>
            <person name="Pelletier E."/>
            <person name="Niang G."/>
            <person name="Scheremetjew M."/>
            <person name="Finn R."/>
            <person name="Kale V."/>
            <person name="Holt S."/>
            <person name="Cochrane G."/>
            <person name="Meng A."/>
            <person name="Brown T."/>
            <person name="Cohen L."/>
        </authorList>
    </citation>
    <scope>NUCLEOTIDE SEQUENCE</scope>
    <source>
        <strain evidence="3">CCMP622</strain>
    </source>
</reference>
<sequence>MARELGLEQSNVLASLLPADKIRVISEMKDDSYWVARASSDSARDPASPARAAATAEGPGSTLSPTPTYDTFSSADAFASAASPDYRSTNAIADDDYESFDTKTKRGFQQPLLTHFPRSRGRRRRGSSVSSSGAAPSWWWTTCAATMLRRTKVAMVGDGVNDAPALAAADVSVAMGAKGTAIAMETADIVLMDSNLTKLVWLHDLSQATMTKIVTNISFSIGIKALMLLLVAFNYGNLWLAIVSDVGAMLAVTLNSTLLLRWAPPGPRLRRRPSSASAQKAASGSSMVGYGSFAPAAAGGGGCAAAADAKSDCGGGGCCGGGGPPGDKEKGKDLEMGGCGGGGGSSCCAVESGNDGASDLSDETINFDNFSLHFGGSAC</sequence>
<feature type="region of interest" description="Disordered" evidence="2">
    <location>
        <begin position="38"/>
        <end position="67"/>
    </location>
</feature>
<dbReference type="InterPro" id="IPR036412">
    <property type="entry name" value="HAD-like_sf"/>
</dbReference>
<feature type="compositionally biased region" description="Low complexity" evidence="2">
    <location>
        <begin position="38"/>
        <end position="54"/>
    </location>
</feature>
<dbReference type="PANTHER" id="PTHR48085:SF5">
    <property type="entry name" value="CADMIUM_ZINC-TRANSPORTING ATPASE HMA4-RELATED"/>
    <property type="match status" value="1"/>
</dbReference>
<dbReference type="PRINTS" id="PR00119">
    <property type="entry name" value="CATATPASE"/>
</dbReference>
<evidence type="ECO:0000256" key="1">
    <source>
        <dbReference type="ARBA" id="ARBA00006024"/>
    </source>
</evidence>
<dbReference type="SUPFAM" id="SSF56784">
    <property type="entry name" value="HAD-like"/>
    <property type="match status" value="1"/>
</dbReference>
<name>A0A7S2X7W5_9EUKA</name>
<dbReference type="InterPro" id="IPR023214">
    <property type="entry name" value="HAD_sf"/>
</dbReference>
<accession>A0A7S2X7W5</accession>
<dbReference type="InterPro" id="IPR051014">
    <property type="entry name" value="Cation_Transport_ATPase_IB"/>
</dbReference>
<feature type="region of interest" description="Disordered" evidence="2">
    <location>
        <begin position="111"/>
        <end position="135"/>
    </location>
</feature>
<dbReference type="GO" id="GO:0022857">
    <property type="term" value="F:transmembrane transporter activity"/>
    <property type="evidence" value="ECO:0007669"/>
    <property type="project" value="TreeGrafter"/>
</dbReference>
<dbReference type="EMBL" id="HBHP01006914">
    <property type="protein sequence ID" value="CAD9752622.1"/>
    <property type="molecule type" value="Transcribed_RNA"/>
</dbReference>
<gene>
    <name evidence="3" type="ORF">LSP00402_LOCUS4294</name>
</gene>
<evidence type="ECO:0000313" key="3">
    <source>
        <dbReference type="EMBL" id="CAD9752622.1"/>
    </source>
</evidence>
<dbReference type="PANTHER" id="PTHR48085">
    <property type="entry name" value="CADMIUM/ZINC-TRANSPORTING ATPASE HMA2-RELATED"/>
    <property type="match status" value="1"/>
</dbReference>
<organism evidence="3">
    <name type="scientific">Lotharella oceanica</name>
    <dbReference type="NCBI Taxonomy" id="641309"/>
    <lineage>
        <taxon>Eukaryota</taxon>
        <taxon>Sar</taxon>
        <taxon>Rhizaria</taxon>
        <taxon>Cercozoa</taxon>
        <taxon>Chlorarachniophyceae</taxon>
        <taxon>Lotharella</taxon>
    </lineage>
</organism>
<evidence type="ECO:0000256" key="2">
    <source>
        <dbReference type="SAM" id="MobiDB-lite"/>
    </source>
</evidence>
<feature type="compositionally biased region" description="Basic residues" evidence="2">
    <location>
        <begin position="117"/>
        <end position="126"/>
    </location>
</feature>
<proteinExistence type="inferred from homology"/>
<dbReference type="AlphaFoldDB" id="A0A7S2X7W5"/>
<protein>
    <submittedName>
        <fullName evidence="3">Uncharacterized protein</fullName>
    </submittedName>
</protein>